<comment type="caution">
    <text evidence="2">The sequence shown here is derived from an EMBL/GenBank/DDBJ whole genome shotgun (WGS) entry which is preliminary data.</text>
</comment>
<keyword evidence="3" id="KW-1185">Reference proteome</keyword>
<gene>
    <name evidence="2" type="ORF">DVH24_037738</name>
</gene>
<protein>
    <submittedName>
        <fullName evidence="2">Uncharacterized protein</fullName>
    </submittedName>
</protein>
<feature type="compositionally biased region" description="Polar residues" evidence="1">
    <location>
        <begin position="664"/>
        <end position="677"/>
    </location>
</feature>
<feature type="region of interest" description="Disordered" evidence="1">
    <location>
        <begin position="1209"/>
        <end position="1237"/>
    </location>
</feature>
<feature type="compositionally biased region" description="Polar residues" evidence="1">
    <location>
        <begin position="576"/>
        <end position="597"/>
    </location>
</feature>
<dbReference type="Proteomes" id="UP000290289">
    <property type="component" value="Chromosome 5"/>
</dbReference>
<feature type="region of interest" description="Disordered" evidence="1">
    <location>
        <begin position="576"/>
        <end position="600"/>
    </location>
</feature>
<feature type="compositionally biased region" description="Basic and acidic residues" evidence="1">
    <location>
        <begin position="444"/>
        <end position="466"/>
    </location>
</feature>
<feature type="region of interest" description="Disordered" evidence="1">
    <location>
        <begin position="1840"/>
        <end position="1865"/>
    </location>
</feature>
<feature type="region of interest" description="Disordered" evidence="1">
    <location>
        <begin position="249"/>
        <end position="274"/>
    </location>
</feature>
<sequence length="2423" mass="266095">MGGQFRIGEQEPREMDFHAMKRKQLQSLCKQHGIPANLKNTEMASRLTLLLKEDEESIEPVCKDIEENEGEIDSDLRAKKVKTVTFSPENETFYFVGTDKDSDSDCNYNPKKKQPRKRKTMTVKQVSEKNKHVEVFEDSEGLELSVDINIVEKRGRATRSRVQKSVEGGAEAVFSPLHRKKKTKTGVEKVDICDKPPLEVEVNERLDGNTESANLSHGLIRRQLRSRVVVSEDGGNLKALRKSLAPKGLKKTKENEGSHGVLLPNETSEDTVPARKGNATKVKVSSVLNEEPVKIDLGGRITRSWTQVEGKSSGVESKTDSLKVQEVGQEVLQLEETFQGKNQKSLRRKSAALLKKSVDSDNNAGESIGSFQNIRRSKRNLARDGDSVCGQLIETKFVGRRKMPKMEFVGKLSGQEECKVVPQLEEPSKGPSTTSRRRFSVVQKGKELAKGDTRKRPRNTDLERASKVEQSVETIEQGVVLLPNGPLRRSRRKTTLFPSTDSDDMKLRNHEAVGTVKQSTELVAVKYSNVTKPVRRSSRNGSEKFITEAFDDKGEISGGVKNDGFVKKIQEPTLENGSSYIVNDPSSKGPQSQSSRNASKRDFVAVTEVIGIAAGNNTKTESRVPIIAEEVLSTNLNSPLEEKVEKDIDAGLYIPESAGFENDVGSSSSSKEIVQNSSKKRNESTKRRESFAKGQPSCFEVSSLYPDKDKALEILAHMKENHPSESARFQGISQVQMAQDVAINTVDSVMVDDVINDNTAAGYLDDRSCPSLNRGDTGHDNFVKQNPVDCPYKPINGGSSKFTCLGDGQSPTSKPDCEGECSKLLDLETDESLTVETINQRNDGVDEKPISKFESFSKSFEENEKPISDGEPVCTDSDGNTAEASAETIREFYQDGIVASDTAVTLPAFLLVKKAGCVDGNQFEARVTTVGESNINCIGREDFPSYANEHPDEVTSSKKVMLPCAHERANAFVREDNESFKALDFEQIVVEEYASEGIERNSKLDDGVLDKTDCQVAEDKQEVFVESNENVSGNIKEKHGHDLSGGDRTSPIALEESIMDKVGSDSKTEDTAGELVQNFSSFELPHVMSKVGDQLQDKFKLPVEGINLHERDEALVHGDQNLSFNLVGVLEEHTLQARTKVFSNPESSMVAMIGETESGSISSSDFAKMQDVNENEYEVPSSTAVSVDSEVLQSVLQLDQVTCGNPDIHKKASEVKKRRPSLASEDSMYTNDNANKDSSGVLEEHAVAASVRGCSNHESSTDSKVDERQSGSISNFDLAKMQDVNDNKSQGPSKMLLSVDSEVLKKDASLEMKRCTSFSSNDCIHMDDNTNMDGNAGILDSAVNYGSANSKTESNLDNVGDCLVGGELIHRSSWGHGIILSNDIESDRVPQIEAGLAGTNEIADTYSIRKVKLSADNYCAKPQMRSGNDSLDEGTTFQEDNAVLESKAETGIVEKAYLDTMNSTNVDINATFRENAEGLPDFQKDNRALMHAVESEIFTRWEMNTVFGNAEQDEAKKPDEKQLANAPLTEERILEVNERCREQDTASAIIQEYIDREKAMDEYFEVKSSIDSTCKAIFTEASRTGDSVYAGLDKCRNSGVEEGACVMTSGSEGSDMAFTERMVEFYKNVPALGVCIDVANGRSNEVSETPLQLDEFNFGSVGELDKRASVASGDSISTDDETAERIANVGKMEVKSSCKECPFRTDNSEADGTEFLYGHRNGEVGSNEVDIRTVREIIGIQNVDDATKLVELMSDGGNLSEERNSLDVNSFSVISSSMDSFGPDNGPEKQGENFGMEERVSVDSPVTASHEDTDLELNVGSPMFTSLEIKEIFHGDKIDGTVKSDPEMPNVNSMIEDGSDVKKRKESDVGTAQVVAGQHDNPKRIFEEIEELKPARKKDTQCHADSPISDFSSCGDGTRDECQDLDAVLIKDNKGSEDVKEEEEKVLEIPLVFVEQRDNLGQKMGEEVPKSTYTPVSDENASVNEIPKEKDDETGSIEYSRVHRSTGKISTDSKISGINSCPFDVPAPRSDLNPDVEGTVDQEPTYASSALREGDSISADDKTTERIENFRKMDSESSSNVIHFDSQEQFNFDASGNDPERRNLPMQGDKFGIAERVSADSPAIASSHENEASKLNVAAPLFTSFEMEFFQDDNIDIILKSDPEMSNVNSMIEDHKDVKKGKESDVGTAPVAAGQHGDPVRNLEEVKELRSAQKMDSNCHADSPITDFSSCVVLGLINANEAGEDVKEKIENVQGTAQVSAEQRGDGRERMAEEVRGSTLSPMSDEITFVGGLKEEGDETGDIDAKMSGISYGPFDILAASDPNPVVDDSVDQCLASPYFVSKQDKSGSPKKECWKQDMKDSKIVSCAARLEKKENLIPSTPMSVVNTLYMKENFRSTKVDRFTKSAAETLKPRRALEDLGKK</sequence>
<feature type="region of interest" description="Disordered" evidence="1">
    <location>
        <begin position="2175"/>
        <end position="2197"/>
    </location>
</feature>
<evidence type="ECO:0000313" key="2">
    <source>
        <dbReference type="EMBL" id="RXI00190.1"/>
    </source>
</evidence>
<feature type="compositionally biased region" description="Polar residues" evidence="1">
    <location>
        <begin position="1227"/>
        <end position="1237"/>
    </location>
</feature>
<feature type="region of interest" description="Disordered" evidence="1">
    <location>
        <begin position="860"/>
        <end position="881"/>
    </location>
</feature>
<evidence type="ECO:0000313" key="3">
    <source>
        <dbReference type="Proteomes" id="UP000290289"/>
    </source>
</evidence>
<feature type="compositionally biased region" description="Basic and acidic residues" evidence="1">
    <location>
        <begin position="2175"/>
        <end position="2185"/>
    </location>
</feature>
<feature type="region of interest" description="Disordered" evidence="1">
    <location>
        <begin position="2257"/>
        <end position="2278"/>
    </location>
</feature>
<dbReference type="EMBL" id="RDQH01000331">
    <property type="protein sequence ID" value="RXI00190.1"/>
    <property type="molecule type" value="Genomic_DNA"/>
</dbReference>
<feature type="region of interest" description="Disordered" evidence="1">
    <location>
        <begin position="1250"/>
        <end position="1270"/>
    </location>
</feature>
<reference evidence="2 3" key="1">
    <citation type="submission" date="2018-10" db="EMBL/GenBank/DDBJ databases">
        <title>A high-quality apple genome assembly.</title>
        <authorList>
            <person name="Hu J."/>
        </authorList>
    </citation>
    <scope>NUCLEOTIDE SEQUENCE [LARGE SCALE GENOMIC DNA]</scope>
    <source>
        <strain evidence="3">cv. HFTH1</strain>
        <tissue evidence="2">Young leaf</tissue>
    </source>
</reference>
<feature type="region of interest" description="Disordered" evidence="1">
    <location>
        <begin position="659"/>
        <end position="692"/>
    </location>
</feature>
<evidence type="ECO:0000256" key="1">
    <source>
        <dbReference type="SAM" id="MobiDB-lite"/>
    </source>
</evidence>
<proteinExistence type="predicted"/>
<feature type="compositionally biased region" description="Basic and acidic residues" evidence="1">
    <location>
        <begin position="2263"/>
        <end position="2276"/>
    </location>
</feature>
<feature type="compositionally biased region" description="Basic and acidic residues" evidence="1">
    <location>
        <begin position="680"/>
        <end position="691"/>
    </location>
</feature>
<dbReference type="STRING" id="3750.A0A498JWA4"/>
<organism evidence="2 3">
    <name type="scientific">Malus domestica</name>
    <name type="common">Apple</name>
    <name type="synonym">Pyrus malus</name>
    <dbReference type="NCBI Taxonomy" id="3750"/>
    <lineage>
        <taxon>Eukaryota</taxon>
        <taxon>Viridiplantae</taxon>
        <taxon>Streptophyta</taxon>
        <taxon>Embryophyta</taxon>
        <taxon>Tracheophyta</taxon>
        <taxon>Spermatophyta</taxon>
        <taxon>Magnoliopsida</taxon>
        <taxon>eudicotyledons</taxon>
        <taxon>Gunneridae</taxon>
        <taxon>Pentapetalae</taxon>
        <taxon>rosids</taxon>
        <taxon>fabids</taxon>
        <taxon>Rosales</taxon>
        <taxon>Rosaceae</taxon>
        <taxon>Amygdaloideae</taxon>
        <taxon>Maleae</taxon>
        <taxon>Malus</taxon>
    </lineage>
</organism>
<feature type="region of interest" description="Disordered" evidence="1">
    <location>
        <begin position="423"/>
        <end position="466"/>
    </location>
</feature>
<feature type="compositionally biased region" description="Basic and acidic residues" evidence="1">
    <location>
        <begin position="1259"/>
        <end position="1269"/>
    </location>
</feature>
<accession>A0A498JWA4</accession>
<name>A0A498JWA4_MALDO</name>